<name>A0A327JD97_9HYPH</name>
<evidence type="ECO:0000256" key="1">
    <source>
        <dbReference type="SAM" id="MobiDB-lite"/>
    </source>
</evidence>
<organism evidence="2 3">
    <name type="scientific">Rhodobium orientis</name>
    <dbReference type="NCBI Taxonomy" id="34017"/>
    <lineage>
        <taxon>Bacteria</taxon>
        <taxon>Pseudomonadati</taxon>
        <taxon>Pseudomonadota</taxon>
        <taxon>Alphaproteobacteria</taxon>
        <taxon>Hyphomicrobiales</taxon>
        <taxon>Rhodobiaceae</taxon>
        <taxon>Rhodobium</taxon>
    </lineage>
</organism>
<protein>
    <submittedName>
        <fullName evidence="2">Host attachment protein</fullName>
    </submittedName>
</protein>
<accession>A0A327JD97</accession>
<dbReference type="Proteomes" id="UP000249299">
    <property type="component" value="Unassembled WGS sequence"/>
</dbReference>
<proteinExistence type="predicted"/>
<sequence>MPGLSINHEAWVVVGDGEKAMFLRNGGDSDYPNLEVVSIMEQENPSSREQGSDKPGRYVDGSGPHRSSVENTDWHTIEKHRFAKEIAETLYKAAHKNRYKELIVVAPPMILGNLRKAFHKEVSSRIVGEVDKTLTGHDISKIEKILTTKN</sequence>
<comment type="caution">
    <text evidence="2">The sequence shown here is derived from an EMBL/GenBank/DDBJ whole genome shotgun (WGS) entry which is preliminary data.</text>
</comment>
<evidence type="ECO:0000313" key="2">
    <source>
        <dbReference type="EMBL" id="RAI23095.1"/>
    </source>
</evidence>
<evidence type="ECO:0000313" key="3">
    <source>
        <dbReference type="Proteomes" id="UP000249299"/>
    </source>
</evidence>
<feature type="region of interest" description="Disordered" evidence="1">
    <location>
        <begin position="42"/>
        <end position="73"/>
    </location>
</feature>
<dbReference type="RefSeq" id="WP_111436842.1">
    <property type="nucleotide sequence ID" value="NZ_JACIGG010000042.1"/>
</dbReference>
<dbReference type="Pfam" id="PF18856">
    <property type="entry name" value="baeRF_family12"/>
    <property type="match status" value="1"/>
</dbReference>
<dbReference type="AlphaFoldDB" id="A0A327JD97"/>
<reference evidence="2 3" key="1">
    <citation type="submission" date="2017-07" db="EMBL/GenBank/DDBJ databases">
        <title>Draft Genome Sequences of Select Purple Nonsulfur Bacteria.</title>
        <authorList>
            <person name="Lasarre B."/>
            <person name="Mckinlay J.B."/>
        </authorList>
    </citation>
    <scope>NUCLEOTIDE SEQUENCE [LARGE SCALE GENOMIC DNA]</scope>
    <source>
        <strain evidence="2 3">DSM 11290</strain>
    </source>
</reference>
<dbReference type="InterPro" id="IPR041374">
    <property type="entry name" value="BaeRF_family12"/>
</dbReference>
<dbReference type="EMBL" id="NPEV01000103">
    <property type="protein sequence ID" value="RAI23095.1"/>
    <property type="molecule type" value="Genomic_DNA"/>
</dbReference>
<gene>
    <name evidence="2" type="ORF">CH339_23335</name>
</gene>
<keyword evidence="3" id="KW-1185">Reference proteome</keyword>
<dbReference type="OrthoDB" id="9812459at2"/>